<sequence>MGAATAPAGAASPGPHAALEAQIDQWRGYVRRREAISAADVDEMEDHLRERVEDLRATGLDDDEAFLVAVKRMGTLDDLSREFAQEHSERLWKQLVLVGRQPGRTRSWRELAVVLGLAVAVGATVKVATVLLPWETVGLNVGLLVLPFLTAYLAWKRQVTLRVVGALVVPFVVLGVALNVYPFAPTDATFVLAALAAPVTLWSVVGLAYVGGRWRSDARRMDFVRFTGELAVYYTLIALGGGVLLGLTIGVFSLAGVDLEPYLDSWILTLCVPAALIVAAWLVEAKQNVVENIAPVLTRVFTPLTLVMLLAAFVVLATAGNLAAVDRELLILMDAILVLVLCLLLYSVSARDPLAPGSFFDGLLVVLVGAALAVDAVALTAMLTRIAEFGVSPNKAAALGLNLLLLVHLAWSAVLATAFLRGRRPFADLVAWQTRFLPVYAAWAAVVALVFPPVFGFV</sequence>
<name>A0A1N6PM14_9MICO</name>
<dbReference type="RefSeq" id="WP_076404568.1">
    <property type="nucleotide sequence ID" value="NZ_FTMI01000002.1"/>
</dbReference>
<dbReference type="InterPro" id="IPR047928">
    <property type="entry name" value="Perm_prefix_1"/>
</dbReference>
<evidence type="ECO:0008006" key="4">
    <source>
        <dbReference type="Google" id="ProtNLM"/>
    </source>
</evidence>
<evidence type="ECO:0000256" key="1">
    <source>
        <dbReference type="SAM" id="Phobius"/>
    </source>
</evidence>
<keyword evidence="3" id="KW-1185">Reference proteome</keyword>
<feature type="transmembrane region" description="Helical" evidence="1">
    <location>
        <begin position="360"/>
        <end position="384"/>
    </location>
</feature>
<gene>
    <name evidence="2" type="ORF">SAMN05518682_0968</name>
</gene>
<evidence type="ECO:0000313" key="2">
    <source>
        <dbReference type="EMBL" id="SIQ05303.1"/>
    </source>
</evidence>
<evidence type="ECO:0000313" key="3">
    <source>
        <dbReference type="Proteomes" id="UP000186235"/>
    </source>
</evidence>
<dbReference type="AlphaFoldDB" id="A0A1N6PM14"/>
<accession>A0A1N6PM14</accession>
<feature type="transmembrane region" description="Helical" evidence="1">
    <location>
        <begin position="437"/>
        <end position="455"/>
    </location>
</feature>
<keyword evidence="1" id="KW-0472">Membrane</keyword>
<feature type="transmembrane region" description="Helical" evidence="1">
    <location>
        <begin position="304"/>
        <end position="323"/>
    </location>
</feature>
<feature type="transmembrane region" description="Helical" evidence="1">
    <location>
        <begin position="231"/>
        <end position="254"/>
    </location>
</feature>
<feature type="transmembrane region" description="Helical" evidence="1">
    <location>
        <begin position="329"/>
        <end position="348"/>
    </location>
</feature>
<dbReference type="EMBL" id="FTMI01000002">
    <property type="protein sequence ID" value="SIQ05303.1"/>
    <property type="molecule type" value="Genomic_DNA"/>
</dbReference>
<feature type="transmembrane region" description="Helical" evidence="1">
    <location>
        <begin position="111"/>
        <end position="131"/>
    </location>
</feature>
<protein>
    <recommendedName>
        <fullName evidence="4">DUF4153 domain-containing protein</fullName>
    </recommendedName>
</protein>
<organism evidence="2 3">
    <name type="scientific">Cellulosimicrobium aquatile</name>
    <dbReference type="NCBI Taxonomy" id="1612203"/>
    <lineage>
        <taxon>Bacteria</taxon>
        <taxon>Bacillati</taxon>
        <taxon>Actinomycetota</taxon>
        <taxon>Actinomycetes</taxon>
        <taxon>Micrococcales</taxon>
        <taxon>Promicromonosporaceae</taxon>
        <taxon>Cellulosimicrobium</taxon>
    </lineage>
</organism>
<feature type="transmembrane region" description="Helical" evidence="1">
    <location>
        <begin position="137"/>
        <end position="155"/>
    </location>
</feature>
<feature type="transmembrane region" description="Helical" evidence="1">
    <location>
        <begin position="162"/>
        <end position="184"/>
    </location>
</feature>
<reference evidence="3" key="1">
    <citation type="submission" date="2017-01" db="EMBL/GenBank/DDBJ databases">
        <authorList>
            <person name="Varghese N."/>
            <person name="Submissions S."/>
        </authorList>
    </citation>
    <scope>NUCLEOTIDE SEQUENCE [LARGE SCALE GENOMIC DNA]</scope>
    <source>
        <strain evidence="3">3bp</strain>
    </source>
</reference>
<dbReference type="Proteomes" id="UP000186235">
    <property type="component" value="Unassembled WGS sequence"/>
</dbReference>
<proteinExistence type="predicted"/>
<keyword evidence="1" id="KW-0812">Transmembrane</keyword>
<feature type="transmembrane region" description="Helical" evidence="1">
    <location>
        <begin position="266"/>
        <end position="283"/>
    </location>
</feature>
<feature type="transmembrane region" description="Helical" evidence="1">
    <location>
        <begin position="190"/>
        <end position="210"/>
    </location>
</feature>
<feature type="transmembrane region" description="Helical" evidence="1">
    <location>
        <begin position="396"/>
        <end position="416"/>
    </location>
</feature>
<dbReference type="NCBIfam" id="NF038403">
    <property type="entry name" value="perm_prefix_1"/>
    <property type="match status" value="1"/>
</dbReference>
<keyword evidence="1" id="KW-1133">Transmembrane helix</keyword>